<dbReference type="Proteomes" id="UP001240529">
    <property type="component" value="Unassembled WGS sequence"/>
</dbReference>
<protein>
    <recommendedName>
        <fullName evidence="1">CMP/dCMP-type deaminase domain-containing protein</fullName>
    </recommendedName>
</protein>
<dbReference type="InterPro" id="IPR016193">
    <property type="entry name" value="Cytidine_deaminase-like"/>
</dbReference>
<organism evidence="2 3">
    <name type="scientific">Stenotrophomonas geniculata</name>
    <dbReference type="NCBI Taxonomy" id="86188"/>
    <lineage>
        <taxon>Bacteria</taxon>
        <taxon>Pseudomonadati</taxon>
        <taxon>Pseudomonadota</taxon>
        <taxon>Gammaproteobacteria</taxon>
        <taxon>Lysobacterales</taxon>
        <taxon>Lysobacteraceae</taxon>
        <taxon>Stenotrophomonas</taxon>
    </lineage>
</organism>
<dbReference type="AlphaFoldDB" id="A0AAP5F269"/>
<reference evidence="2" key="1">
    <citation type="submission" date="2023-07" db="EMBL/GenBank/DDBJ databases">
        <authorList>
            <person name="Shahid S."/>
            <person name="Akbar M.Y."/>
            <person name="Ajmal W."/>
            <person name="Ansari A."/>
            <person name="Ghazanfar S."/>
        </authorList>
    </citation>
    <scope>NUCLEOTIDE SEQUENCE</scope>
    <source>
        <strain evidence="2">NIGAB</strain>
    </source>
</reference>
<evidence type="ECO:0000313" key="3">
    <source>
        <dbReference type="Proteomes" id="UP001240529"/>
    </source>
</evidence>
<feature type="domain" description="CMP/dCMP-type deaminase" evidence="1">
    <location>
        <begin position="9"/>
        <end position="123"/>
    </location>
</feature>
<comment type="caution">
    <text evidence="2">The sequence shown here is derived from an EMBL/GenBank/DDBJ whole genome shotgun (WGS) entry which is preliminary data.</text>
</comment>
<evidence type="ECO:0000259" key="1">
    <source>
        <dbReference type="PROSITE" id="PS51747"/>
    </source>
</evidence>
<dbReference type="SUPFAM" id="SSF53927">
    <property type="entry name" value="Cytidine deaminase-like"/>
    <property type="match status" value="1"/>
</dbReference>
<dbReference type="Gene3D" id="3.40.140.10">
    <property type="entry name" value="Cytidine Deaminase, domain 2"/>
    <property type="match status" value="1"/>
</dbReference>
<dbReference type="PROSITE" id="PS51747">
    <property type="entry name" value="CYT_DCMP_DEAMINASES_2"/>
    <property type="match status" value="1"/>
</dbReference>
<dbReference type="GO" id="GO:0003824">
    <property type="term" value="F:catalytic activity"/>
    <property type="evidence" value="ECO:0007669"/>
    <property type="project" value="InterPro"/>
</dbReference>
<sequence length="272" mass="29884">MTIGTLESLTESELFDRAIQEMLKCPGHPKIGAVISKNGLVLSTGFKGELKGVHAERVAIEKLSVDQLNGAKIHTTLEPCVEMSVDQPKKSCCALILESGISTVSIGVLDPNGRIYANGMNSLRDGGINIEVFPLEMRQRIEAVTFPFDDFSKAIGDGKRRIRSVKNGKKFEVQFSMDDHRKISFSISPLSMPLDRIDLVSDNDSVRLAPDITKFGDIPDPMLYQDPSHFARLGVGEIAVIAKANATMALLVKILDISSTDIFIQWEVRDIP</sequence>
<name>A0AAP5F269_9GAMM</name>
<gene>
    <name evidence="2" type="ORF">Q0031_15115</name>
</gene>
<accession>A0AAP5F269</accession>
<dbReference type="InterPro" id="IPR002125">
    <property type="entry name" value="CMP_dCMP_dom"/>
</dbReference>
<dbReference type="RefSeq" id="WP_305730477.1">
    <property type="nucleotide sequence ID" value="NZ_JAUZEA010000007.1"/>
</dbReference>
<dbReference type="EMBL" id="JAVIAC010000007">
    <property type="protein sequence ID" value="MDQ7953111.1"/>
    <property type="molecule type" value="Genomic_DNA"/>
</dbReference>
<evidence type="ECO:0000313" key="2">
    <source>
        <dbReference type="EMBL" id="MDQ7953111.1"/>
    </source>
</evidence>
<dbReference type="Pfam" id="PF00383">
    <property type="entry name" value="dCMP_cyt_deam_1"/>
    <property type="match status" value="1"/>
</dbReference>
<proteinExistence type="predicted"/>